<dbReference type="Pfam" id="PF13404">
    <property type="entry name" value="HTH_AsnC-type"/>
    <property type="match status" value="1"/>
</dbReference>
<keyword evidence="1" id="KW-0805">Transcription regulation</keyword>
<evidence type="ECO:0000313" key="5">
    <source>
        <dbReference type="EMBL" id="POF32933.1"/>
    </source>
</evidence>
<dbReference type="SUPFAM" id="SSF54909">
    <property type="entry name" value="Dimeric alpha+beta barrel"/>
    <property type="match status" value="1"/>
</dbReference>
<dbReference type="SMART" id="SM00344">
    <property type="entry name" value="HTH_ASNC"/>
    <property type="match status" value="1"/>
</dbReference>
<feature type="domain" description="HTH asnC-type" evidence="4">
    <location>
        <begin position="1"/>
        <end position="62"/>
    </location>
</feature>
<dbReference type="OrthoDB" id="9809462at2"/>
<dbReference type="PANTHER" id="PTHR30154:SF34">
    <property type="entry name" value="TRANSCRIPTIONAL REGULATOR AZLB"/>
    <property type="match status" value="1"/>
</dbReference>
<dbReference type="InterPro" id="IPR019887">
    <property type="entry name" value="Tscrpt_reg_AsnC/Lrp_C"/>
</dbReference>
<dbReference type="AlphaFoldDB" id="A0A2S3UZG7"/>
<evidence type="ECO:0000259" key="4">
    <source>
        <dbReference type="PROSITE" id="PS50956"/>
    </source>
</evidence>
<reference evidence="5 6" key="1">
    <citation type="submission" date="2018-01" db="EMBL/GenBank/DDBJ databases">
        <title>Genomic Encyclopedia of Archaeal and Bacterial Type Strains, Phase II (KMG-II): from individual species to whole genera.</title>
        <authorList>
            <person name="Goeker M."/>
        </authorList>
    </citation>
    <scope>NUCLEOTIDE SEQUENCE [LARGE SCALE GENOMIC DNA]</scope>
    <source>
        <strain evidence="5 6">DSM 17023</strain>
    </source>
</reference>
<organism evidence="5 6">
    <name type="scientific">Roseibium marinum</name>
    <dbReference type="NCBI Taxonomy" id="281252"/>
    <lineage>
        <taxon>Bacteria</taxon>
        <taxon>Pseudomonadati</taxon>
        <taxon>Pseudomonadota</taxon>
        <taxon>Alphaproteobacteria</taxon>
        <taxon>Hyphomicrobiales</taxon>
        <taxon>Stappiaceae</taxon>
        <taxon>Roseibium</taxon>
    </lineage>
</organism>
<evidence type="ECO:0000313" key="6">
    <source>
        <dbReference type="Proteomes" id="UP000236959"/>
    </source>
</evidence>
<sequence length="153" mass="16903">MDDLDLRLIALLRHDGRRSVSDLASDLKVTRATVRARMEKLVETGEILGFTAVLRDDWRDLPIRAVTLVVVDGRNTDPAIRALSAMAEVRAIHSTNGKWDLVLDVATRDLSAFDDALNRIRLIDGIAATETNLLLTTRKGPAVSPSEFKRETG</sequence>
<comment type="caution">
    <text evidence="5">The sequence shown here is derived from an EMBL/GenBank/DDBJ whole genome shotgun (WGS) entry which is preliminary data.</text>
</comment>
<accession>A0A2S3UZG7</accession>
<dbReference type="RefSeq" id="WP_103221900.1">
    <property type="nucleotide sequence ID" value="NZ_PPCN01000002.1"/>
</dbReference>
<dbReference type="EMBL" id="PPCN01000002">
    <property type="protein sequence ID" value="POF32933.1"/>
    <property type="molecule type" value="Genomic_DNA"/>
</dbReference>
<dbReference type="GO" id="GO:0005829">
    <property type="term" value="C:cytosol"/>
    <property type="evidence" value="ECO:0007669"/>
    <property type="project" value="TreeGrafter"/>
</dbReference>
<dbReference type="Proteomes" id="UP000236959">
    <property type="component" value="Unassembled WGS sequence"/>
</dbReference>
<proteinExistence type="predicted"/>
<protein>
    <submittedName>
        <fullName evidence="5">DNA-binding Lrp family transcriptional regulator</fullName>
    </submittedName>
</protein>
<dbReference type="PANTHER" id="PTHR30154">
    <property type="entry name" value="LEUCINE-RESPONSIVE REGULATORY PROTEIN"/>
    <property type="match status" value="1"/>
</dbReference>
<dbReference type="Pfam" id="PF01037">
    <property type="entry name" value="AsnC_trans_reg"/>
    <property type="match status" value="1"/>
</dbReference>
<name>A0A2S3UZG7_9HYPH</name>
<dbReference type="Gene3D" id="1.10.10.10">
    <property type="entry name" value="Winged helix-like DNA-binding domain superfamily/Winged helix DNA-binding domain"/>
    <property type="match status" value="1"/>
</dbReference>
<dbReference type="InterPro" id="IPR036388">
    <property type="entry name" value="WH-like_DNA-bd_sf"/>
</dbReference>
<dbReference type="GO" id="GO:0043200">
    <property type="term" value="P:response to amino acid"/>
    <property type="evidence" value="ECO:0007669"/>
    <property type="project" value="TreeGrafter"/>
</dbReference>
<keyword evidence="6" id="KW-1185">Reference proteome</keyword>
<dbReference type="PROSITE" id="PS50956">
    <property type="entry name" value="HTH_ASNC_2"/>
    <property type="match status" value="1"/>
</dbReference>
<dbReference type="InterPro" id="IPR011008">
    <property type="entry name" value="Dimeric_a/b-barrel"/>
</dbReference>
<keyword evidence="2 5" id="KW-0238">DNA-binding</keyword>
<dbReference type="PRINTS" id="PR00033">
    <property type="entry name" value="HTHASNC"/>
</dbReference>
<evidence type="ECO:0000256" key="2">
    <source>
        <dbReference type="ARBA" id="ARBA00023125"/>
    </source>
</evidence>
<dbReference type="InterPro" id="IPR000485">
    <property type="entry name" value="AsnC-type_HTH_dom"/>
</dbReference>
<gene>
    <name evidence="5" type="ORF">CLV41_102339</name>
</gene>
<dbReference type="InterPro" id="IPR019888">
    <property type="entry name" value="Tscrpt_reg_AsnC-like"/>
</dbReference>
<dbReference type="InterPro" id="IPR036390">
    <property type="entry name" value="WH_DNA-bd_sf"/>
</dbReference>
<dbReference type="GO" id="GO:0043565">
    <property type="term" value="F:sequence-specific DNA binding"/>
    <property type="evidence" value="ECO:0007669"/>
    <property type="project" value="InterPro"/>
</dbReference>
<evidence type="ECO:0000256" key="3">
    <source>
        <dbReference type="ARBA" id="ARBA00023163"/>
    </source>
</evidence>
<keyword evidence="3" id="KW-0804">Transcription</keyword>
<evidence type="ECO:0000256" key="1">
    <source>
        <dbReference type="ARBA" id="ARBA00023015"/>
    </source>
</evidence>
<dbReference type="SUPFAM" id="SSF46785">
    <property type="entry name" value="Winged helix' DNA-binding domain"/>
    <property type="match status" value="1"/>
</dbReference>
<dbReference type="Gene3D" id="3.30.70.920">
    <property type="match status" value="1"/>
</dbReference>